<proteinExistence type="predicted"/>
<organism evidence="1 2">
    <name type="scientific">Atta colombica</name>
    <dbReference type="NCBI Taxonomy" id="520822"/>
    <lineage>
        <taxon>Eukaryota</taxon>
        <taxon>Metazoa</taxon>
        <taxon>Ecdysozoa</taxon>
        <taxon>Arthropoda</taxon>
        <taxon>Hexapoda</taxon>
        <taxon>Insecta</taxon>
        <taxon>Pterygota</taxon>
        <taxon>Neoptera</taxon>
        <taxon>Endopterygota</taxon>
        <taxon>Hymenoptera</taxon>
        <taxon>Apocrita</taxon>
        <taxon>Aculeata</taxon>
        <taxon>Formicoidea</taxon>
        <taxon>Formicidae</taxon>
        <taxon>Myrmicinae</taxon>
        <taxon>Atta</taxon>
    </lineage>
</organism>
<gene>
    <name evidence="1" type="ORF">ALC53_12083</name>
</gene>
<evidence type="ECO:0000313" key="1">
    <source>
        <dbReference type="EMBL" id="KYM77454.1"/>
    </source>
</evidence>
<name>A0A195AZR7_9HYME</name>
<reference evidence="1 2" key="1">
    <citation type="submission" date="2015-09" db="EMBL/GenBank/DDBJ databases">
        <title>Atta colombica WGS genome.</title>
        <authorList>
            <person name="Nygaard S."/>
            <person name="Hu H."/>
            <person name="Boomsma J."/>
            <person name="Zhang G."/>
        </authorList>
    </citation>
    <scope>NUCLEOTIDE SEQUENCE [LARGE SCALE GENOMIC DNA]</scope>
    <source>
        <strain evidence="1">Treedump-2</strain>
        <tissue evidence="1">Whole body</tissue>
    </source>
</reference>
<accession>A0A195AZR7</accession>
<dbReference type="EMBL" id="KQ976698">
    <property type="protein sequence ID" value="KYM77454.1"/>
    <property type="molecule type" value="Genomic_DNA"/>
</dbReference>
<keyword evidence="2" id="KW-1185">Reference proteome</keyword>
<dbReference type="AlphaFoldDB" id="A0A195AZR7"/>
<dbReference type="Proteomes" id="UP000078540">
    <property type="component" value="Unassembled WGS sequence"/>
</dbReference>
<sequence>MLMNALNGLQISAKAQAFPKIFLFYFFFVDRKTPVGTILNSFLSKEINVPLEAASFIFCQSLNIVIQEVQYRSIEFLGD</sequence>
<dbReference type="STRING" id="520822.A0A195AZR7"/>
<protein>
    <submittedName>
        <fullName evidence="1">Uncharacterized protein</fullName>
    </submittedName>
</protein>
<evidence type="ECO:0000313" key="2">
    <source>
        <dbReference type="Proteomes" id="UP000078540"/>
    </source>
</evidence>